<dbReference type="EMBL" id="CP067136">
    <property type="protein sequence ID" value="WCR06185.1"/>
    <property type="molecule type" value="Genomic_DNA"/>
</dbReference>
<dbReference type="Pfam" id="PF00480">
    <property type="entry name" value="ROK"/>
    <property type="match status" value="1"/>
</dbReference>
<dbReference type="Gene3D" id="1.10.10.10">
    <property type="entry name" value="Winged helix-like DNA-binding domain superfamily/Winged helix DNA-binding domain"/>
    <property type="match status" value="1"/>
</dbReference>
<dbReference type="PANTHER" id="PTHR18964:SF169">
    <property type="entry name" value="N-ACETYLMANNOSAMINE KINASE"/>
    <property type="match status" value="1"/>
</dbReference>
<dbReference type="InterPro" id="IPR036388">
    <property type="entry name" value="WH-like_DNA-bd_sf"/>
</dbReference>
<dbReference type="PANTHER" id="PTHR18964">
    <property type="entry name" value="ROK (REPRESSOR, ORF, KINASE) FAMILY"/>
    <property type="match status" value="1"/>
</dbReference>
<evidence type="ECO:0000313" key="2">
    <source>
        <dbReference type="Proteomes" id="UP001219349"/>
    </source>
</evidence>
<dbReference type="Gene3D" id="3.30.420.40">
    <property type="match status" value="2"/>
</dbReference>
<name>A0ABY7SGP1_9RHOB</name>
<dbReference type="RefSeq" id="WP_271883894.1">
    <property type="nucleotide sequence ID" value="NZ_CP067136.1"/>
</dbReference>
<dbReference type="SUPFAM" id="SSF46785">
    <property type="entry name" value="Winged helix' DNA-binding domain"/>
    <property type="match status" value="1"/>
</dbReference>
<dbReference type="SUPFAM" id="SSF53067">
    <property type="entry name" value="Actin-like ATPase domain"/>
    <property type="match status" value="1"/>
</dbReference>
<dbReference type="CDD" id="cd23763">
    <property type="entry name" value="ASKHA_ATPase_ROK"/>
    <property type="match status" value="1"/>
</dbReference>
<dbReference type="Proteomes" id="UP001219349">
    <property type="component" value="Chromosome"/>
</dbReference>
<accession>A0ABY7SGP1</accession>
<dbReference type="InterPro" id="IPR000600">
    <property type="entry name" value="ROK"/>
</dbReference>
<proteinExistence type="predicted"/>
<protein>
    <submittedName>
        <fullName evidence="1">ROK family transcriptional regulator</fullName>
    </submittedName>
</protein>
<sequence length="370" mass="39835">MPQDASDPFDLSRNERLILSLIRRRGPMARAALAQATGLSAQAITNLTRKLISNNFLATEKVVRGRVGQPSTPLSLSADGALFVGLKLGRRLAELALVDFAGQVKIHRQEVYPFPQPDRMLAFARHGIATFQTGLAARNRGRIAGLGIAAPFRLWDWGDEMAEWHGRDLRAELAQNLPFPVFLENDATTACGAELVFGGSNLPPDFLYLYIAHFAGGGVVLDGKLRFGPQRNAGALGSMPIAEGRQLVDIASVSDLERRLGRALPPDDAGWDVPEQIEADWARDAGRALAFVALSAVSLVDLPLIVIDGAIPAAARARLVRETRRAIDTIPAAGIDRPRVIEGSMGRQARILGAAALPLSHFFQPDGQLG</sequence>
<gene>
    <name evidence="1" type="ORF">JHX87_11850</name>
</gene>
<evidence type="ECO:0000313" key="1">
    <source>
        <dbReference type="EMBL" id="WCR06185.1"/>
    </source>
</evidence>
<dbReference type="InterPro" id="IPR043129">
    <property type="entry name" value="ATPase_NBD"/>
</dbReference>
<dbReference type="InterPro" id="IPR036390">
    <property type="entry name" value="WH_DNA-bd_sf"/>
</dbReference>
<keyword evidence="2" id="KW-1185">Reference proteome</keyword>
<organism evidence="1 2">
    <name type="scientific">Paracoccus fistulariae</name>
    <dbReference type="NCBI Taxonomy" id="658446"/>
    <lineage>
        <taxon>Bacteria</taxon>
        <taxon>Pseudomonadati</taxon>
        <taxon>Pseudomonadota</taxon>
        <taxon>Alphaproteobacteria</taxon>
        <taxon>Rhodobacterales</taxon>
        <taxon>Paracoccaceae</taxon>
        <taxon>Paracoccus</taxon>
    </lineage>
</organism>
<reference evidence="1 2" key="1">
    <citation type="submission" date="2021-01" db="EMBL/GenBank/DDBJ databases">
        <title>Biogeographic distribution of Paracoccus.</title>
        <authorList>
            <person name="Hollensteiner J."/>
            <person name="Leineberger J."/>
            <person name="Brinkhoff T."/>
            <person name="Daniel R."/>
        </authorList>
    </citation>
    <scope>NUCLEOTIDE SEQUENCE [LARGE SCALE GENOMIC DNA]</scope>
    <source>
        <strain evidence="1 2">KCTC 22803</strain>
    </source>
</reference>